<comment type="caution">
    <text evidence="1">The sequence shown here is derived from an EMBL/GenBank/DDBJ whole genome shotgun (WGS) entry which is preliminary data.</text>
</comment>
<reference evidence="1" key="1">
    <citation type="submission" date="2021-01" db="EMBL/GenBank/DDBJ databases">
        <title>Phytophthora aleatoria, a newly-described species from Pinus radiata is distinct from Phytophthora cactorum isolates based on comparative genomics.</title>
        <authorList>
            <person name="Mcdougal R."/>
            <person name="Panda P."/>
            <person name="Williams N."/>
            <person name="Studholme D.J."/>
        </authorList>
    </citation>
    <scope>NUCLEOTIDE SEQUENCE</scope>
    <source>
        <strain evidence="1">NZFS 3830</strain>
    </source>
</reference>
<organism evidence="1 2">
    <name type="scientific">Phytophthora cactorum</name>
    <dbReference type="NCBI Taxonomy" id="29920"/>
    <lineage>
        <taxon>Eukaryota</taxon>
        <taxon>Sar</taxon>
        <taxon>Stramenopiles</taxon>
        <taxon>Oomycota</taxon>
        <taxon>Peronosporomycetes</taxon>
        <taxon>Peronosporales</taxon>
        <taxon>Peronosporaceae</taxon>
        <taxon>Phytophthora</taxon>
    </lineage>
</organism>
<sequence length="56" mass="6262">GTATCKYAPAKRRAHLKFVCFDRRVPWQATISSALLMQSTTAVQVSPRRQVTRSLA</sequence>
<feature type="non-terminal residue" evidence="1">
    <location>
        <position position="1"/>
    </location>
</feature>
<accession>A0A8T1TSG0</accession>
<evidence type="ECO:0000313" key="1">
    <source>
        <dbReference type="EMBL" id="KAG6947991.1"/>
    </source>
</evidence>
<dbReference type="AlphaFoldDB" id="A0A8T1TSG0"/>
<dbReference type="Proteomes" id="UP000688947">
    <property type="component" value="Unassembled WGS sequence"/>
</dbReference>
<dbReference type="EMBL" id="JAENGZ010001451">
    <property type="protein sequence ID" value="KAG6947991.1"/>
    <property type="molecule type" value="Genomic_DNA"/>
</dbReference>
<proteinExistence type="predicted"/>
<evidence type="ECO:0000313" key="2">
    <source>
        <dbReference type="Proteomes" id="UP000688947"/>
    </source>
</evidence>
<protein>
    <submittedName>
        <fullName evidence="1">Uncharacterized protein</fullName>
    </submittedName>
</protein>
<name>A0A8T1TSG0_9STRA</name>
<gene>
    <name evidence="1" type="ORF">JG687_00015748</name>
</gene>